<keyword evidence="3" id="KW-1185">Reference proteome</keyword>
<dbReference type="PROSITE" id="PS51257">
    <property type="entry name" value="PROKAR_LIPOPROTEIN"/>
    <property type="match status" value="1"/>
</dbReference>
<keyword evidence="1" id="KW-0732">Signal</keyword>
<proteinExistence type="predicted"/>
<gene>
    <name evidence="2" type="ORF">KEHDKFFH_10175</name>
</gene>
<evidence type="ECO:0000313" key="2">
    <source>
        <dbReference type="EMBL" id="PPI84281.1"/>
    </source>
</evidence>
<evidence type="ECO:0008006" key="4">
    <source>
        <dbReference type="Google" id="ProtNLM"/>
    </source>
</evidence>
<evidence type="ECO:0000313" key="3">
    <source>
        <dbReference type="Proteomes" id="UP000239917"/>
    </source>
</evidence>
<dbReference type="OrthoDB" id="5592990at2"/>
<dbReference type="RefSeq" id="WP_104321818.1">
    <property type="nucleotide sequence ID" value="NZ_PSSX01000007.1"/>
</dbReference>
<comment type="caution">
    <text evidence="2">The sequence shown here is derived from an EMBL/GenBank/DDBJ whole genome shotgun (WGS) entry which is preliminary data.</text>
</comment>
<evidence type="ECO:0000256" key="1">
    <source>
        <dbReference type="SAM" id="SignalP"/>
    </source>
</evidence>
<protein>
    <recommendedName>
        <fullName evidence="4">Adhesin</fullName>
    </recommendedName>
</protein>
<organism evidence="2 3">
    <name type="scientific">Marinobacter maroccanus</name>
    <dbReference type="NCBI Taxonomy" id="2055143"/>
    <lineage>
        <taxon>Bacteria</taxon>
        <taxon>Pseudomonadati</taxon>
        <taxon>Pseudomonadota</taxon>
        <taxon>Gammaproteobacteria</taxon>
        <taxon>Pseudomonadales</taxon>
        <taxon>Marinobacteraceae</taxon>
        <taxon>Marinobacter</taxon>
    </lineage>
</organism>
<feature type="chain" id="PRO_5015417011" description="Adhesin" evidence="1">
    <location>
        <begin position="22"/>
        <end position="570"/>
    </location>
</feature>
<dbReference type="EMBL" id="PSSX01000007">
    <property type="protein sequence ID" value="PPI84281.1"/>
    <property type="molecule type" value="Genomic_DNA"/>
</dbReference>
<dbReference type="AlphaFoldDB" id="A0A2S5ZAC2"/>
<sequence length="570" mass="60248">MSKFKKLTLATAISSAFVLTGCGGSSGSSSDAVDNNDTGDTGTTAETGVFVDAAVAGINYTTSPGGQSGQTNELGEYNYEAGDTVVFSIGGIDLPAVEATGRITPADMGSGATDWSSDQTVVNILRLLQTLDSDGDASNGITITDAVHTALQDIDLDPSVSESDFETQANTAINATGNTLIAREDAVNHFKSSQSGDLVGSWVFEEANGNVNVLTFLNDSEYLIAHSKADDGDQRAASAEYGAYTWDSASGQLELTLIDESDLSGGLIDNNSPATWTMQLSDGALVLTSVEESEEVRFEAVRNTQDSLIGSWYLGEGFNEQKQIDRHNVLTILDDSTYVIVHNDNGEVYDGDIVEAVSSEWGTYSFNGSTFAVTSVSAELDGPGGLFDDPAKDDGGNGFVNGPAELHPTGQLTLSDNLPVAEGGEPFTLRRLGRYAVTLKDFEGDTKRVYVEVSGNDFIGGVTQTLSFADIDGVTSAEAGIYNMDAPESATIDLVLNQDGSGYMDFDVTGDQNQIDSNGWSVLTSGSLTYVEGGAEWTYLPIKGSSPYTTLVYQGDMDLMFITEVTEQPQ</sequence>
<reference evidence="2 3" key="1">
    <citation type="submission" date="2018-01" db="EMBL/GenBank/DDBJ databases">
        <title>Complete genome sequences of the type strains of Marinobacter flavimaris and Marinobacter maroccanus.</title>
        <authorList>
            <person name="Palau M."/>
            <person name="Boujida N."/>
            <person name="Manresa A."/>
            <person name="Minana-Galbis D."/>
        </authorList>
    </citation>
    <scope>NUCLEOTIDE SEQUENCE [LARGE SCALE GENOMIC DNA]</scope>
    <source>
        <strain evidence="2 3">N4</strain>
    </source>
</reference>
<feature type="signal peptide" evidence="1">
    <location>
        <begin position="1"/>
        <end position="21"/>
    </location>
</feature>
<dbReference type="Proteomes" id="UP000239917">
    <property type="component" value="Unassembled WGS sequence"/>
</dbReference>
<name>A0A2S5ZAC2_9GAMM</name>
<accession>A0A2S5ZAC2</accession>